<reference evidence="1 2" key="1">
    <citation type="submission" date="2022-10" db="EMBL/GenBank/DDBJ databases">
        <title>Complete genome sequence of Exiguobacterium profundum TSS-3 isolated from an extremely saline-alkaline spring located in Ixtapa, Chiapas-Mexico.</title>
        <authorList>
            <person name="Rincon-Rosales R."/>
            <person name="Rogel M.A."/>
            <person name="Rincon-Molina C.I."/>
            <person name="Guerrero G."/>
            <person name="Manzano-Gomez L.A."/>
            <person name="Lopez-Lopez A."/>
            <person name="Rincon Molina F.A."/>
            <person name="Martinez-Romero E."/>
        </authorList>
    </citation>
    <scope>NUCLEOTIDE SEQUENCE [LARGE SCALE GENOMIC DNA]</scope>
    <source>
        <strain evidence="1 2">TSS-3</strain>
    </source>
</reference>
<name>A0ABY8B018_9BACL</name>
<evidence type="ECO:0000313" key="2">
    <source>
        <dbReference type="Proteomes" id="UP001219957"/>
    </source>
</evidence>
<accession>A0ABY8B018</accession>
<keyword evidence="2" id="KW-1185">Reference proteome</keyword>
<dbReference type="InterPro" id="IPR017850">
    <property type="entry name" value="Alkaline_phosphatase_core_sf"/>
</dbReference>
<dbReference type="RefSeq" id="WP_275060106.1">
    <property type="nucleotide sequence ID" value="NZ_CP109617.1"/>
</dbReference>
<sequence length="628" mass="72532">MNDLHRIQSFLLQSNPYYVVQDLDQLFKSQSFRNMVSNLGYTVHVADDPIAIRFAYETFRLSNQKGPFLLVISQDFSSVPFDILESSLQVTITWGLLFPHLNESALQQFNSEELLQLLDAHEYMPKTMQSYEESMIYLFNKLYDIDLKRYFSHPYEFYAYVASYYESRGSFPAQFKTLLKEAHSLSPLWTSHQELFESQVKLRKLLNQQFMNDIAQYDMMQKENSSFYEVTFPGLSFYLRPEIMAQLTKLPVENKKRYPAEVQLLLTEQSKQSADAVPLAELPILNYQAFKLNDWKMYGEQIGKVRASYLLNDLSFSVEAEENIKVANTHFENWLTSSFESLRSLPSVPSPKLSHQIPHFLSKSSSDKIALIVMDGMSFTMWEVIKPTLLKEGWLFEEHSVFSWVPTLTNVSRQAIFSGKEPRAFADSFSTTNKEAQLWKSFWVEDGYQQNEIFYQRSLGLEEYTTESILSLNSPYARVYGCVIDVIDRFMHSAIQGLVSVFRETQLWMQGGYLLSLLQDLHQSGYEIYLTADHGHIEATGTGRINEGILANTKGQRVRNYDTMLIRERTHVEHSSSIEWNSSGLPPTIYPLLASGNSAFITKNERIVTHGGIHIEEVIVPFVQLTRK</sequence>
<organism evidence="1 2">
    <name type="scientific">Exiguobacterium profundum</name>
    <dbReference type="NCBI Taxonomy" id="307643"/>
    <lineage>
        <taxon>Bacteria</taxon>
        <taxon>Bacillati</taxon>
        <taxon>Bacillota</taxon>
        <taxon>Bacilli</taxon>
        <taxon>Bacillales</taxon>
        <taxon>Bacillales Family XII. Incertae Sedis</taxon>
        <taxon>Exiguobacterium</taxon>
    </lineage>
</organism>
<dbReference type="Proteomes" id="UP001219957">
    <property type="component" value="Chromosome"/>
</dbReference>
<dbReference type="NCBIfam" id="NF033449">
    <property type="entry name" value="BREX_PglZ_3"/>
    <property type="match status" value="1"/>
</dbReference>
<evidence type="ECO:0000313" key="1">
    <source>
        <dbReference type="EMBL" id="WED54963.1"/>
    </source>
</evidence>
<dbReference type="Pfam" id="PF08665">
    <property type="entry name" value="PglZ"/>
    <property type="match status" value="1"/>
</dbReference>
<proteinExistence type="predicted"/>
<gene>
    <name evidence="1" type="primary">pglZ</name>
    <name evidence="1" type="ORF">OE059_13170</name>
</gene>
<dbReference type="SUPFAM" id="SSF53649">
    <property type="entry name" value="Alkaline phosphatase-like"/>
    <property type="match status" value="1"/>
</dbReference>
<dbReference type="EMBL" id="CP109617">
    <property type="protein sequence ID" value="WED54963.1"/>
    <property type="molecule type" value="Genomic_DNA"/>
</dbReference>
<protein>
    <submittedName>
        <fullName evidence="1">BREX-3 system phosphatase PglZ</fullName>
    </submittedName>
</protein>